<dbReference type="GO" id="GO:0140662">
    <property type="term" value="F:ATP-dependent protein folding chaperone"/>
    <property type="evidence" value="ECO:0007669"/>
    <property type="project" value="InterPro"/>
</dbReference>
<dbReference type="EMBL" id="SLWS01000008">
    <property type="protein sequence ID" value="TCO55151.1"/>
    <property type="molecule type" value="Genomic_DNA"/>
</dbReference>
<evidence type="ECO:0000256" key="6">
    <source>
        <dbReference type="SAM" id="Phobius"/>
    </source>
</evidence>
<keyword evidence="3" id="KW-0067">ATP-binding</keyword>
<keyword evidence="6" id="KW-0472">Membrane</keyword>
<protein>
    <submittedName>
        <fullName evidence="7">Hsp70 protein</fullName>
    </submittedName>
</protein>
<evidence type="ECO:0000313" key="7">
    <source>
        <dbReference type="EMBL" id="TCO55151.1"/>
    </source>
</evidence>
<evidence type="ECO:0000256" key="4">
    <source>
        <dbReference type="ARBA" id="ARBA00023016"/>
    </source>
</evidence>
<organism evidence="7 8">
    <name type="scientific">Actinocrispum wychmicini</name>
    <dbReference type="NCBI Taxonomy" id="1213861"/>
    <lineage>
        <taxon>Bacteria</taxon>
        <taxon>Bacillati</taxon>
        <taxon>Actinomycetota</taxon>
        <taxon>Actinomycetes</taxon>
        <taxon>Pseudonocardiales</taxon>
        <taxon>Pseudonocardiaceae</taxon>
        <taxon>Actinocrispum</taxon>
    </lineage>
</organism>
<sequence>MAALRIGTAEPRLLGESLPSAVWLDPSGQLVVGRDAERQARLDASRFEPTPKLRVSEGQVLLGDTTVPVVDLLAALLRHVLTEARRELGGDPDQLILTHPAAWGPSRRDALMTATRVAGVRCRTHLVPEPVAAAARFVTLPNVSLAPGQSLTVLDVGGGTTDVAVVLAGPQGWQVLADGGADIGGRDLDFELLQHVRTNDPVWTELGRPTTPAARRVARTLAEDVRAAKEALSRYPHTDIPMPPPLPDAHMTRGEFEALIRPLLAKMVDVLVEVVARARPQHMAGVFLVGGSTRVPLLASLVRERTGMQPVVLESPENTVALGALADVRKPAVSAPVLAAPVSAPMVAAPPPPPPPGPTVVVQPGWAPPPRRKSRLIPVSAAIVAIALVVVTIVLLASNSGPGAEQPLAAAPDDSADLRRQVFGDDQELLRLAVPAVDNATQCASSKGAATDKFNSRTQVRCLMQTPAGYELAIEFMSAAGKSACDGVVSGLGFNAGRSGTWSGNSRKGTWQDVTFAPLDNANESVTGVFYRTDAGTTCAVLNNTVNSKGVTGNAIHQFWVDKVQPR</sequence>
<evidence type="ECO:0000313" key="8">
    <source>
        <dbReference type="Proteomes" id="UP000295680"/>
    </source>
</evidence>
<dbReference type="Gene3D" id="3.90.640.10">
    <property type="entry name" value="Actin, Chain A, domain 4"/>
    <property type="match status" value="1"/>
</dbReference>
<comment type="caution">
    <text evidence="7">The sequence shown here is derived from an EMBL/GenBank/DDBJ whole genome shotgun (WGS) entry which is preliminary data.</text>
</comment>
<keyword evidence="2" id="KW-0547">Nucleotide-binding</keyword>
<keyword evidence="6" id="KW-0812">Transmembrane</keyword>
<keyword evidence="5" id="KW-0143">Chaperone</keyword>
<feature type="transmembrane region" description="Helical" evidence="6">
    <location>
        <begin position="376"/>
        <end position="397"/>
    </location>
</feature>
<keyword evidence="4" id="KW-0346">Stress response</keyword>
<dbReference type="InterPro" id="IPR018181">
    <property type="entry name" value="Heat_shock_70_CS"/>
</dbReference>
<dbReference type="PANTHER" id="PTHR42749:SF1">
    <property type="entry name" value="CELL SHAPE-DETERMINING PROTEIN MREB"/>
    <property type="match status" value="1"/>
</dbReference>
<keyword evidence="8" id="KW-1185">Reference proteome</keyword>
<dbReference type="SUPFAM" id="SSF53067">
    <property type="entry name" value="Actin-like ATPase domain"/>
    <property type="match status" value="2"/>
</dbReference>
<evidence type="ECO:0000256" key="3">
    <source>
        <dbReference type="ARBA" id="ARBA00022840"/>
    </source>
</evidence>
<dbReference type="InterPro" id="IPR013126">
    <property type="entry name" value="Hsp_70_fam"/>
</dbReference>
<dbReference type="RefSeq" id="WP_165960780.1">
    <property type="nucleotide sequence ID" value="NZ_SLWS01000008.1"/>
</dbReference>
<name>A0A4R2J7N5_9PSEU</name>
<gene>
    <name evidence="7" type="ORF">EV192_108439</name>
</gene>
<evidence type="ECO:0000256" key="2">
    <source>
        <dbReference type="ARBA" id="ARBA00022741"/>
    </source>
</evidence>
<dbReference type="Pfam" id="PF00012">
    <property type="entry name" value="HSP70"/>
    <property type="match status" value="1"/>
</dbReference>
<dbReference type="GO" id="GO:0005524">
    <property type="term" value="F:ATP binding"/>
    <property type="evidence" value="ECO:0007669"/>
    <property type="project" value="UniProtKB-KW"/>
</dbReference>
<proteinExistence type="inferred from homology"/>
<dbReference type="PANTHER" id="PTHR42749">
    <property type="entry name" value="CELL SHAPE-DETERMINING PROTEIN MREB"/>
    <property type="match status" value="1"/>
</dbReference>
<evidence type="ECO:0000256" key="5">
    <source>
        <dbReference type="ARBA" id="ARBA00023186"/>
    </source>
</evidence>
<comment type="similarity">
    <text evidence="1">Belongs to the heat shock protein 70 family.</text>
</comment>
<dbReference type="PROSITE" id="PS01036">
    <property type="entry name" value="HSP70_3"/>
    <property type="match status" value="1"/>
</dbReference>
<dbReference type="Gene3D" id="3.30.420.40">
    <property type="match status" value="2"/>
</dbReference>
<accession>A0A4R2J7N5</accession>
<dbReference type="InterPro" id="IPR043129">
    <property type="entry name" value="ATPase_NBD"/>
</dbReference>
<keyword evidence="6" id="KW-1133">Transmembrane helix</keyword>
<reference evidence="7 8" key="1">
    <citation type="submission" date="2019-03" db="EMBL/GenBank/DDBJ databases">
        <title>Genomic Encyclopedia of Type Strains, Phase IV (KMG-IV): sequencing the most valuable type-strain genomes for metagenomic binning, comparative biology and taxonomic classification.</title>
        <authorList>
            <person name="Goeker M."/>
        </authorList>
    </citation>
    <scope>NUCLEOTIDE SEQUENCE [LARGE SCALE GENOMIC DNA]</scope>
    <source>
        <strain evidence="7 8">DSM 45934</strain>
    </source>
</reference>
<evidence type="ECO:0000256" key="1">
    <source>
        <dbReference type="ARBA" id="ARBA00007381"/>
    </source>
</evidence>
<dbReference type="Proteomes" id="UP000295680">
    <property type="component" value="Unassembled WGS sequence"/>
</dbReference>
<dbReference type="AlphaFoldDB" id="A0A4R2J7N5"/>